<dbReference type="InterPro" id="IPR018973">
    <property type="entry name" value="MZB"/>
</dbReference>
<dbReference type="CDD" id="cd17923">
    <property type="entry name" value="DEXHc_Hrq1-like"/>
    <property type="match status" value="1"/>
</dbReference>
<dbReference type="InterPro" id="IPR014001">
    <property type="entry name" value="Helicase_ATP-bd"/>
</dbReference>
<dbReference type="SUPFAM" id="SSF52540">
    <property type="entry name" value="P-loop containing nucleoside triphosphate hydrolases"/>
    <property type="match status" value="1"/>
</dbReference>
<dbReference type="GO" id="GO:0036297">
    <property type="term" value="P:interstrand cross-link repair"/>
    <property type="evidence" value="ECO:0007669"/>
    <property type="project" value="TreeGrafter"/>
</dbReference>
<dbReference type="Gene3D" id="3.40.50.300">
    <property type="entry name" value="P-loop containing nucleotide triphosphate hydrolases"/>
    <property type="match status" value="2"/>
</dbReference>
<evidence type="ECO:0000256" key="1">
    <source>
        <dbReference type="ARBA" id="ARBA00022741"/>
    </source>
</evidence>
<reference evidence="5 6" key="1">
    <citation type="submission" date="2018-12" db="EMBL/GenBank/DDBJ databases">
        <title>Complete genome sequence of Flaviflexus sp. H23T48.</title>
        <authorList>
            <person name="Bae J.-W."/>
            <person name="Lee J.-Y."/>
        </authorList>
    </citation>
    <scope>NUCLEOTIDE SEQUENCE [LARGE SCALE GENOMIC DNA]</scope>
    <source>
        <strain evidence="5 6">H23T48</strain>
    </source>
</reference>
<dbReference type="InterPro" id="IPR022307">
    <property type="entry name" value="Helicase_put_actinobac"/>
</dbReference>
<proteinExistence type="predicted"/>
<dbReference type="Pfam" id="PF00271">
    <property type="entry name" value="Helicase_C"/>
    <property type="match status" value="1"/>
</dbReference>
<dbReference type="Proteomes" id="UP000280344">
    <property type="component" value="Chromosome"/>
</dbReference>
<dbReference type="InterPro" id="IPR027417">
    <property type="entry name" value="P-loop_NTPase"/>
</dbReference>
<dbReference type="InterPro" id="IPR055227">
    <property type="entry name" value="HRQ1_WHD"/>
</dbReference>
<dbReference type="GO" id="GO:0006289">
    <property type="term" value="P:nucleotide-excision repair"/>
    <property type="evidence" value="ECO:0007669"/>
    <property type="project" value="TreeGrafter"/>
</dbReference>
<dbReference type="Pfam" id="PF09369">
    <property type="entry name" value="MZB"/>
    <property type="match status" value="1"/>
</dbReference>
<dbReference type="AlphaFoldDB" id="A0A3S9PZG7"/>
<dbReference type="InterPro" id="IPR011545">
    <property type="entry name" value="DEAD/DEAH_box_helicase_dom"/>
</dbReference>
<gene>
    <name evidence="5" type="ORF">EJ997_10655</name>
</gene>
<dbReference type="KEGG" id="flh:EJ997_10655"/>
<organism evidence="5 6">
    <name type="scientific">Flaviflexus ciconiae</name>
    <dbReference type="NCBI Taxonomy" id="2496867"/>
    <lineage>
        <taxon>Bacteria</taxon>
        <taxon>Bacillati</taxon>
        <taxon>Actinomycetota</taxon>
        <taxon>Actinomycetes</taxon>
        <taxon>Actinomycetales</taxon>
        <taxon>Actinomycetaceae</taxon>
        <taxon>Flaviflexus</taxon>
    </lineage>
</organism>
<evidence type="ECO:0000259" key="4">
    <source>
        <dbReference type="PROSITE" id="PS51194"/>
    </source>
</evidence>
<dbReference type="Pfam" id="PF00270">
    <property type="entry name" value="DEAD"/>
    <property type="match status" value="1"/>
</dbReference>
<dbReference type="InterPro" id="IPR001650">
    <property type="entry name" value="Helicase_C-like"/>
</dbReference>
<dbReference type="GO" id="GO:0005524">
    <property type="term" value="F:ATP binding"/>
    <property type="evidence" value="ECO:0007669"/>
    <property type="project" value="UniProtKB-KW"/>
</dbReference>
<sequence>MTIWKAILDGFAADQIAGTLFAPAREGTRAPWPSWVHEAIPAGLASLGVPSPWSHQVDGMEAIHAGHHTVIATGTGSGKSLTAWAPLLSHILSHREATRLSEIRKKPTVLYLAPTKALAADQLDSLTHLVSVTGDSIKPATVDGDTPSEVRRWARAHANIILTNPDFAHFSMLAGHERWPRLWSGLTAIVIDEFHTYRGMTGAQVALVVRRMLRMARHYGANPTVIFLSATAANPGGTAARFLGVDANQISVIDEDTSSHSASSLVIARGRAIPQRSDQSLNEDSIVVIDQEEQPVRRSALKEAAQAASRAVASGASTLVFSRSRAGAETISQLVREDLADHGSPYKDRVAAYRGGYLPEERRELEEGLRSGDIRALATTNALELGIDISGLDTVVMSGWPGTHASFRQQMGRAGRASQDGIAVLIARDDPLDQYLAENVAGLLEQPVEAQVFDPSNPYILSGHVCAAASELPLTADDAQIFGFQTTEHFDELVEAGLLTYRSGAWRWNVALGASAHELVDIRGGGSEISIIEGSTGSLLGTVSAGQADTTVHPQAVYIHQGSPFIVESLDAERAIVEPYRDEEIRTFAVAETAVEIAETKHEVPLRDGVLAFGDVLVASRVTGYDTRRSRDGLYLGRSPLEMPLRELPTQACWWTISDVRCAELKLTPDILPGALHGLEHAAIGLLPLFATCDRWDIGGLSTALHVQTGSPTIIIHDASPGGSGCAERGFHAARPWLEATVSRLESCPCRDGCPSCIQSPKCGNGNSPLSKVGALILGRAIVSGMS</sequence>
<dbReference type="EMBL" id="CP034593">
    <property type="protein sequence ID" value="AZQ77734.1"/>
    <property type="molecule type" value="Genomic_DNA"/>
</dbReference>
<feature type="domain" description="Helicase C-terminal" evidence="4">
    <location>
        <begin position="304"/>
        <end position="456"/>
    </location>
</feature>
<dbReference type="RefSeq" id="WP_126704537.1">
    <property type="nucleotide sequence ID" value="NZ_CP034593.1"/>
</dbReference>
<evidence type="ECO:0000313" key="6">
    <source>
        <dbReference type="Proteomes" id="UP000280344"/>
    </source>
</evidence>
<dbReference type="OrthoDB" id="143059at2"/>
<dbReference type="GO" id="GO:0043138">
    <property type="term" value="F:3'-5' DNA helicase activity"/>
    <property type="evidence" value="ECO:0007669"/>
    <property type="project" value="TreeGrafter"/>
</dbReference>
<dbReference type="PANTHER" id="PTHR47957:SF3">
    <property type="entry name" value="ATP-DEPENDENT HELICASE HRQ1"/>
    <property type="match status" value="1"/>
</dbReference>
<keyword evidence="2" id="KW-0067">ATP-binding</keyword>
<dbReference type="NCBIfam" id="TIGR03817">
    <property type="entry name" value="DECH_helic"/>
    <property type="match status" value="1"/>
</dbReference>
<keyword evidence="6" id="KW-1185">Reference proteome</keyword>
<dbReference type="GO" id="GO:0003676">
    <property type="term" value="F:nucleic acid binding"/>
    <property type="evidence" value="ECO:0007669"/>
    <property type="project" value="InterPro"/>
</dbReference>
<evidence type="ECO:0000256" key="2">
    <source>
        <dbReference type="ARBA" id="ARBA00022840"/>
    </source>
</evidence>
<feature type="domain" description="Helicase ATP-binding" evidence="3">
    <location>
        <begin position="60"/>
        <end position="250"/>
    </location>
</feature>
<dbReference type="PROSITE" id="PS51192">
    <property type="entry name" value="HELICASE_ATP_BIND_1"/>
    <property type="match status" value="1"/>
</dbReference>
<protein>
    <submittedName>
        <fullName evidence="5">DUF1998 domain-containing protein</fullName>
    </submittedName>
</protein>
<dbReference type="Pfam" id="PF22982">
    <property type="entry name" value="WHD_HRQ1"/>
    <property type="match status" value="1"/>
</dbReference>
<accession>A0A3S9PZG7</accession>
<dbReference type="SMART" id="SM00487">
    <property type="entry name" value="DEXDc"/>
    <property type="match status" value="1"/>
</dbReference>
<name>A0A3S9PZG7_9ACTO</name>
<dbReference type="PANTHER" id="PTHR47957">
    <property type="entry name" value="ATP-DEPENDENT HELICASE HRQ1"/>
    <property type="match status" value="1"/>
</dbReference>
<evidence type="ECO:0000259" key="3">
    <source>
        <dbReference type="PROSITE" id="PS51192"/>
    </source>
</evidence>
<dbReference type="SMART" id="SM00490">
    <property type="entry name" value="HELICc"/>
    <property type="match status" value="1"/>
</dbReference>
<dbReference type="PROSITE" id="PS51194">
    <property type="entry name" value="HELICASE_CTER"/>
    <property type="match status" value="1"/>
</dbReference>
<evidence type="ECO:0000313" key="5">
    <source>
        <dbReference type="EMBL" id="AZQ77734.1"/>
    </source>
</evidence>
<keyword evidence="1" id="KW-0547">Nucleotide-binding</keyword>